<evidence type="ECO:0000313" key="1">
    <source>
        <dbReference type="EMBL" id="KAG8634749.1"/>
    </source>
</evidence>
<keyword evidence="2" id="KW-1185">Reference proteome</keyword>
<evidence type="ECO:0000313" key="2">
    <source>
        <dbReference type="Proteomes" id="UP000091857"/>
    </source>
</evidence>
<gene>
    <name evidence="1" type="ORF">MANES_17G078950v8</name>
</gene>
<proteinExistence type="predicted"/>
<dbReference type="EMBL" id="CM004403">
    <property type="protein sequence ID" value="KAG8634749.1"/>
    <property type="molecule type" value="Genomic_DNA"/>
</dbReference>
<accession>A0ACB7G4F0</accession>
<comment type="caution">
    <text evidence="1">The sequence shown here is derived from an EMBL/GenBank/DDBJ whole genome shotgun (WGS) entry which is preliminary data.</text>
</comment>
<name>A0ACB7G4F0_MANES</name>
<organism evidence="1 2">
    <name type="scientific">Manihot esculenta</name>
    <name type="common">Cassava</name>
    <name type="synonym">Jatropha manihot</name>
    <dbReference type="NCBI Taxonomy" id="3983"/>
    <lineage>
        <taxon>Eukaryota</taxon>
        <taxon>Viridiplantae</taxon>
        <taxon>Streptophyta</taxon>
        <taxon>Embryophyta</taxon>
        <taxon>Tracheophyta</taxon>
        <taxon>Spermatophyta</taxon>
        <taxon>Magnoliopsida</taxon>
        <taxon>eudicotyledons</taxon>
        <taxon>Gunneridae</taxon>
        <taxon>Pentapetalae</taxon>
        <taxon>rosids</taxon>
        <taxon>fabids</taxon>
        <taxon>Malpighiales</taxon>
        <taxon>Euphorbiaceae</taxon>
        <taxon>Crotonoideae</taxon>
        <taxon>Manihoteae</taxon>
        <taxon>Manihot</taxon>
    </lineage>
</organism>
<protein>
    <submittedName>
        <fullName evidence="1">Uncharacterized protein</fullName>
    </submittedName>
</protein>
<reference evidence="2" key="1">
    <citation type="journal article" date="2016" name="Nat. Biotechnol.">
        <title>Sequencing wild and cultivated cassava and related species reveals extensive interspecific hybridization and genetic diversity.</title>
        <authorList>
            <person name="Bredeson J.V."/>
            <person name="Lyons J.B."/>
            <person name="Prochnik S.E."/>
            <person name="Wu G.A."/>
            <person name="Ha C.M."/>
            <person name="Edsinger-Gonzales E."/>
            <person name="Grimwood J."/>
            <person name="Schmutz J."/>
            <person name="Rabbi I.Y."/>
            <person name="Egesi C."/>
            <person name="Nauluvula P."/>
            <person name="Lebot V."/>
            <person name="Ndunguru J."/>
            <person name="Mkamilo G."/>
            <person name="Bart R.S."/>
            <person name="Setter T.L."/>
            <person name="Gleadow R.M."/>
            <person name="Kulakow P."/>
            <person name="Ferguson M.E."/>
            <person name="Rounsley S."/>
            <person name="Rokhsar D.S."/>
        </authorList>
    </citation>
    <scope>NUCLEOTIDE SEQUENCE [LARGE SCALE GENOMIC DNA]</scope>
    <source>
        <strain evidence="2">cv. AM560-2</strain>
    </source>
</reference>
<dbReference type="Proteomes" id="UP000091857">
    <property type="component" value="Chromosome 17"/>
</dbReference>
<sequence length="100" mass="12151">MKVIKMRLFFLLYRGVCLLRLLPRQTLLMLITQVFCRLNVKPHRSNSLPQLCLLRWCCSPHLHPQFCSKQQLISLLFSPQFCHMLLFQCQRMFRRLVRQF</sequence>